<name>A0A504JMU0_9FLAO</name>
<keyword evidence="2" id="KW-0808">Transferase</keyword>
<dbReference type="PANTHER" id="PTHR43792:SF1">
    <property type="entry name" value="N-ACETYLTRANSFERASE DOMAIN-CONTAINING PROTEIN"/>
    <property type="match status" value="1"/>
</dbReference>
<dbReference type="Gene3D" id="3.40.630.30">
    <property type="match status" value="1"/>
</dbReference>
<evidence type="ECO:0000259" key="1">
    <source>
        <dbReference type="PROSITE" id="PS51186"/>
    </source>
</evidence>
<dbReference type="PROSITE" id="PS51186">
    <property type="entry name" value="GNAT"/>
    <property type="match status" value="1"/>
</dbReference>
<dbReference type="SUPFAM" id="SSF54427">
    <property type="entry name" value="NTF2-like"/>
    <property type="match status" value="1"/>
</dbReference>
<dbReference type="RefSeq" id="WP_140589369.1">
    <property type="nucleotide sequence ID" value="NZ_VFWZ01000001.1"/>
</dbReference>
<accession>A0A504JMU0</accession>
<dbReference type="PANTHER" id="PTHR43792">
    <property type="entry name" value="GNAT FAMILY, PUTATIVE (AFU_ORTHOLOGUE AFUA_3G00765)-RELATED-RELATED"/>
    <property type="match status" value="1"/>
</dbReference>
<evidence type="ECO:0000313" key="3">
    <source>
        <dbReference type="Proteomes" id="UP000315540"/>
    </source>
</evidence>
<dbReference type="Pfam" id="PF13302">
    <property type="entry name" value="Acetyltransf_3"/>
    <property type="match status" value="1"/>
</dbReference>
<dbReference type="OrthoDB" id="9798081at2"/>
<keyword evidence="3" id="KW-1185">Reference proteome</keyword>
<organism evidence="2 3">
    <name type="scientific">Aquimarina algicola</name>
    <dbReference type="NCBI Taxonomy" id="2589995"/>
    <lineage>
        <taxon>Bacteria</taxon>
        <taxon>Pseudomonadati</taxon>
        <taxon>Bacteroidota</taxon>
        <taxon>Flavobacteriia</taxon>
        <taxon>Flavobacteriales</taxon>
        <taxon>Flavobacteriaceae</taxon>
        <taxon>Aquimarina</taxon>
    </lineage>
</organism>
<dbReference type="InterPro" id="IPR016181">
    <property type="entry name" value="Acyl_CoA_acyltransferase"/>
</dbReference>
<dbReference type="InterPro" id="IPR000182">
    <property type="entry name" value="GNAT_dom"/>
</dbReference>
<sequence>MILETERLLLREFTIDDADFILELVNTPQWLKYIGDKGVKTLNDAEKYLKEGPITSYRDNGFGLWLVQLKNTNIAIGMCGLVNRNTLDHIDIGFAMLPDYSKKGYGFEIASATLNYAKNSLNIDKVIAITDPNNIASIQLLNKLGLHFEKTLKLSDDDSVLVFAPALYTNDRKKINDITANFYAVFANIKVKKPNVDALQELFVSNGRLTNNTYDTSEVLDLKDFISSRKKILSDGALLDFSEGEIYHKTEVFNTIAHRFSFYQKSGKLNGTHFESKGMKTIQFIKENEEWKILSVAWSDEIIE</sequence>
<dbReference type="AlphaFoldDB" id="A0A504JMU0"/>
<feature type="domain" description="N-acetyltransferase" evidence="1">
    <location>
        <begin position="8"/>
        <end position="168"/>
    </location>
</feature>
<reference evidence="2 3" key="1">
    <citation type="submission" date="2019-06" db="EMBL/GenBank/DDBJ databases">
        <authorList>
            <person name="Meng X."/>
        </authorList>
    </citation>
    <scope>NUCLEOTIDE SEQUENCE [LARGE SCALE GENOMIC DNA]</scope>
    <source>
        <strain evidence="2 3">M625</strain>
    </source>
</reference>
<comment type="caution">
    <text evidence="2">The sequence shown here is derived from an EMBL/GenBank/DDBJ whole genome shotgun (WGS) entry which is preliminary data.</text>
</comment>
<gene>
    <name evidence="2" type="ORF">FHK87_02485</name>
</gene>
<proteinExistence type="predicted"/>
<dbReference type="InterPro" id="IPR032710">
    <property type="entry name" value="NTF2-like_dom_sf"/>
</dbReference>
<dbReference type="Proteomes" id="UP000315540">
    <property type="component" value="Unassembled WGS sequence"/>
</dbReference>
<dbReference type="SUPFAM" id="SSF55729">
    <property type="entry name" value="Acyl-CoA N-acyltransferases (Nat)"/>
    <property type="match status" value="1"/>
</dbReference>
<dbReference type="InterPro" id="IPR051531">
    <property type="entry name" value="N-acetyltransferase"/>
</dbReference>
<dbReference type="GO" id="GO:0016747">
    <property type="term" value="F:acyltransferase activity, transferring groups other than amino-acyl groups"/>
    <property type="evidence" value="ECO:0007669"/>
    <property type="project" value="InterPro"/>
</dbReference>
<protein>
    <submittedName>
        <fullName evidence="2">GNAT family N-acetyltransferase</fullName>
    </submittedName>
</protein>
<dbReference type="EMBL" id="VFWZ01000001">
    <property type="protein sequence ID" value="TPN89108.1"/>
    <property type="molecule type" value="Genomic_DNA"/>
</dbReference>
<evidence type="ECO:0000313" key="2">
    <source>
        <dbReference type="EMBL" id="TPN89108.1"/>
    </source>
</evidence>